<dbReference type="InterPro" id="IPR000871">
    <property type="entry name" value="Beta-lactam_class-A"/>
</dbReference>
<dbReference type="Gene3D" id="3.40.710.10">
    <property type="entry name" value="DD-peptidase/beta-lactamase superfamily"/>
    <property type="match status" value="1"/>
</dbReference>
<feature type="compositionally biased region" description="Low complexity" evidence="1">
    <location>
        <begin position="38"/>
        <end position="59"/>
    </location>
</feature>
<evidence type="ECO:0000313" key="3">
    <source>
        <dbReference type="EMBL" id="GAA1814901.1"/>
    </source>
</evidence>
<gene>
    <name evidence="3" type="ORF">GCM10009682_40000</name>
</gene>
<dbReference type="EMBL" id="BAAALT010000128">
    <property type="protein sequence ID" value="GAA1814901.1"/>
    <property type="molecule type" value="Genomic_DNA"/>
</dbReference>
<keyword evidence="4" id="KW-1185">Reference proteome</keyword>
<dbReference type="InterPro" id="IPR012338">
    <property type="entry name" value="Beta-lactam/transpept-like"/>
</dbReference>
<dbReference type="PANTHER" id="PTHR35333:SF3">
    <property type="entry name" value="BETA-LACTAMASE-TYPE TRANSPEPTIDASE FOLD CONTAINING PROTEIN"/>
    <property type="match status" value="1"/>
</dbReference>
<reference evidence="4" key="1">
    <citation type="journal article" date="2019" name="Int. J. Syst. Evol. Microbiol.">
        <title>The Global Catalogue of Microorganisms (GCM) 10K type strain sequencing project: providing services to taxonomists for standard genome sequencing and annotation.</title>
        <authorList>
            <consortium name="The Broad Institute Genomics Platform"/>
            <consortium name="The Broad Institute Genome Sequencing Center for Infectious Disease"/>
            <person name="Wu L."/>
            <person name="Ma J."/>
        </authorList>
    </citation>
    <scope>NUCLEOTIDE SEQUENCE [LARGE SCALE GENOMIC DNA]</scope>
    <source>
        <strain evidence="4">JCM 13250</strain>
    </source>
</reference>
<sequence length="294" mass="31308">MAAVAIGAGLRFIPGSPFGPTSGSNQAGPTTGVGAGPGAPTAPNATSAAPTTPALTPLPFRSTNVSVKTTGFWSWALMDRRTGAIVGSKNYTAQSTTASMIKAWLASDYLRRAAERGVTPNSTMMRTLEIMIRDSDNNAAVTVYAANGRTASINRLISMCKLTDSKATSGEWSRTYVSARDTVRMGDCIASGKAAGARWTPWVLDMMRKVRGVGDFGIRKALPKDEAAEVAIKNGWLLRDEDMKWHVSCMAIGDTWVMSVLQRFPSTGDWNGDFNHTRAICQKVAAQLLAAATP</sequence>
<feature type="domain" description="Beta-lactamase class A catalytic" evidence="2">
    <location>
        <begin position="126"/>
        <end position="237"/>
    </location>
</feature>
<name>A0ABP4YFE9_9ACTN</name>
<dbReference type="Proteomes" id="UP001500218">
    <property type="component" value="Unassembled WGS sequence"/>
</dbReference>
<dbReference type="InterPro" id="IPR045155">
    <property type="entry name" value="Beta-lactam_cat"/>
</dbReference>
<dbReference type="SUPFAM" id="SSF56601">
    <property type="entry name" value="beta-lactamase/transpeptidase-like"/>
    <property type="match status" value="1"/>
</dbReference>
<proteinExistence type="predicted"/>
<comment type="caution">
    <text evidence="3">The sequence shown here is derived from an EMBL/GenBank/DDBJ whole genome shotgun (WGS) entry which is preliminary data.</text>
</comment>
<evidence type="ECO:0000259" key="2">
    <source>
        <dbReference type="Pfam" id="PF13354"/>
    </source>
</evidence>
<protein>
    <recommendedName>
        <fullName evidence="2">Beta-lactamase class A catalytic domain-containing protein</fullName>
    </recommendedName>
</protein>
<dbReference type="Pfam" id="PF13354">
    <property type="entry name" value="Beta-lactamase2"/>
    <property type="match status" value="1"/>
</dbReference>
<evidence type="ECO:0000256" key="1">
    <source>
        <dbReference type="SAM" id="MobiDB-lite"/>
    </source>
</evidence>
<dbReference type="PANTHER" id="PTHR35333">
    <property type="entry name" value="BETA-LACTAMASE"/>
    <property type="match status" value="1"/>
</dbReference>
<organism evidence="3 4">
    <name type="scientific">Luedemannella flava</name>
    <dbReference type="NCBI Taxonomy" id="349316"/>
    <lineage>
        <taxon>Bacteria</taxon>
        <taxon>Bacillati</taxon>
        <taxon>Actinomycetota</taxon>
        <taxon>Actinomycetes</taxon>
        <taxon>Micromonosporales</taxon>
        <taxon>Micromonosporaceae</taxon>
        <taxon>Luedemannella</taxon>
    </lineage>
</organism>
<feature type="region of interest" description="Disordered" evidence="1">
    <location>
        <begin position="17"/>
        <end position="60"/>
    </location>
</feature>
<accession>A0ABP4YFE9</accession>
<evidence type="ECO:0000313" key="4">
    <source>
        <dbReference type="Proteomes" id="UP001500218"/>
    </source>
</evidence>